<name>A0A9P0H4A6_NEZVI</name>
<evidence type="ECO:0000313" key="1">
    <source>
        <dbReference type="EMBL" id="CAH1394170.1"/>
    </source>
</evidence>
<proteinExistence type="predicted"/>
<gene>
    <name evidence="1" type="ORF">NEZAVI_LOCUS4711</name>
</gene>
<protein>
    <submittedName>
        <fullName evidence="1">Uncharacterized protein</fullName>
    </submittedName>
</protein>
<dbReference type="AlphaFoldDB" id="A0A9P0H4A6"/>
<organism evidence="1 2">
    <name type="scientific">Nezara viridula</name>
    <name type="common">Southern green stink bug</name>
    <name type="synonym">Cimex viridulus</name>
    <dbReference type="NCBI Taxonomy" id="85310"/>
    <lineage>
        <taxon>Eukaryota</taxon>
        <taxon>Metazoa</taxon>
        <taxon>Ecdysozoa</taxon>
        <taxon>Arthropoda</taxon>
        <taxon>Hexapoda</taxon>
        <taxon>Insecta</taxon>
        <taxon>Pterygota</taxon>
        <taxon>Neoptera</taxon>
        <taxon>Paraneoptera</taxon>
        <taxon>Hemiptera</taxon>
        <taxon>Heteroptera</taxon>
        <taxon>Panheteroptera</taxon>
        <taxon>Pentatomomorpha</taxon>
        <taxon>Pentatomoidea</taxon>
        <taxon>Pentatomidae</taxon>
        <taxon>Pentatominae</taxon>
        <taxon>Nezara</taxon>
    </lineage>
</organism>
<dbReference type="Proteomes" id="UP001152798">
    <property type="component" value="Chromosome 2"/>
</dbReference>
<keyword evidence="2" id="KW-1185">Reference proteome</keyword>
<evidence type="ECO:0000313" key="2">
    <source>
        <dbReference type="Proteomes" id="UP001152798"/>
    </source>
</evidence>
<accession>A0A9P0H4A6</accession>
<dbReference type="EMBL" id="OV725078">
    <property type="protein sequence ID" value="CAH1394170.1"/>
    <property type="molecule type" value="Genomic_DNA"/>
</dbReference>
<reference evidence="1" key="1">
    <citation type="submission" date="2022-01" db="EMBL/GenBank/DDBJ databases">
        <authorList>
            <person name="King R."/>
        </authorList>
    </citation>
    <scope>NUCLEOTIDE SEQUENCE</scope>
</reference>
<sequence>MNKRETTGVISFVNESVIATEVFIKRQPWRNRDTQYNAIKIMRIFQHNLVVLEAAFLRKITPLSDLPVTKIERDSICIQDTLTLESTIVIFVGNGYLKRSWKGVVMMEGDLPRFNASLLSPPFS</sequence>